<name>T1J3E5_STRMM</name>
<dbReference type="CDD" id="cd06133">
    <property type="entry name" value="ERI-1_3'hExo_like"/>
    <property type="match status" value="1"/>
</dbReference>
<dbReference type="PhylomeDB" id="T1J3E5"/>
<dbReference type="EMBL" id="JH431825">
    <property type="status" value="NOT_ANNOTATED_CDS"/>
    <property type="molecule type" value="Genomic_DNA"/>
</dbReference>
<organism evidence="5 6">
    <name type="scientific">Strigamia maritima</name>
    <name type="common">European centipede</name>
    <name type="synonym">Geophilus maritimus</name>
    <dbReference type="NCBI Taxonomy" id="126957"/>
    <lineage>
        <taxon>Eukaryota</taxon>
        <taxon>Metazoa</taxon>
        <taxon>Ecdysozoa</taxon>
        <taxon>Arthropoda</taxon>
        <taxon>Myriapoda</taxon>
        <taxon>Chilopoda</taxon>
        <taxon>Pleurostigmophora</taxon>
        <taxon>Geophilomorpha</taxon>
        <taxon>Linotaeniidae</taxon>
        <taxon>Strigamia</taxon>
    </lineage>
</organism>
<evidence type="ECO:0000256" key="3">
    <source>
        <dbReference type="ARBA" id="ARBA00022839"/>
    </source>
</evidence>
<dbReference type="SUPFAM" id="SSF53098">
    <property type="entry name" value="Ribonuclease H-like"/>
    <property type="match status" value="1"/>
</dbReference>
<dbReference type="PANTHER" id="PTHR23044">
    <property type="entry name" value="3'-5' EXONUCLEASE ERI1-RELATED"/>
    <property type="match status" value="1"/>
</dbReference>
<dbReference type="STRING" id="126957.T1J3E5"/>
<accession>T1J3E5</accession>
<dbReference type="AlphaFoldDB" id="T1J3E5"/>
<dbReference type="EnsemblMetazoa" id="SMAR008110-RA">
    <property type="protein sequence ID" value="SMAR008110-PA"/>
    <property type="gene ID" value="SMAR008110"/>
</dbReference>
<dbReference type="Gene3D" id="3.30.420.10">
    <property type="entry name" value="Ribonuclease H-like superfamily/Ribonuclease H"/>
    <property type="match status" value="1"/>
</dbReference>
<reference evidence="5" key="2">
    <citation type="submission" date="2015-02" db="UniProtKB">
        <authorList>
            <consortium name="EnsemblMetazoa"/>
        </authorList>
    </citation>
    <scope>IDENTIFICATION</scope>
</reference>
<keyword evidence="6" id="KW-1185">Reference proteome</keyword>
<feature type="domain" description="Exonuclease" evidence="4">
    <location>
        <begin position="36"/>
        <end position="231"/>
    </location>
</feature>
<keyword evidence="3" id="KW-0269">Exonuclease</keyword>
<evidence type="ECO:0000256" key="1">
    <source>
        <dbReference type="ARBA" id="ARBA00022722"/>
    </source>
</evidence>
<evidence type="ECO:0000259" key="4">
    <source>
        <dbReference type="SMART" id="SM00479"/>
    </source>
</evidence>
<reference evidence="6" key="1">
    <citation type="submission" date="2011-05" db="EMBL/GenBank/DDBJ databases">
        <authorList>
            <person name="Richards S.R."/>
            <person name="Qu J."/>
            <person name="Jiang H."/>
            <person name="Jhangiani S.N."/>
            <person name="Agravi P."/>
            <person name="Goodspeed R."/>
            <person name="Gross S."/>
            <person name="Mandapat C."/>
            <person name="Jackson L."/>
            <person name="Mathew T."/>
            <person name="Pu L."/>
            <person name="Thornton R."/>
            <person name="Saada N."/>
            <person name="Wilczek-Boney K.B."/>
            <person name="Lee S."/>
            <person name="Kovar C."/>
            <person name="Wu Y."/>
            <person name="Scherer S.E."/>
            <person name="Worley K.C."/>
            <person name="Muzny D.M."/>
            <person name="Gibbs R."/>
        </authorList>
    </citation>
    <scope>NUCLEOTIDE SEQUENCE</scope>
    <source>
        <strain evidence="6">Brora</strain>
    </source>
</reference>
<dbReference type="InterPro" id="IPR013520">
    <property type="entry name" value="Ribonucl_H"/>
</dbReference>
<dbReference type="InterPro" id="IPR051274">
    <property type="entry name" value="3-5_Exoribonuclease"/>
</dbReference>
<dbReference type="GO" id="GO:0003676">
    <property type="term" value="F:nucleic acid binding"/>
    <property type="evidence" value="ECO:0007669"/>
    <property type="project" value="InterPro"/>
</dbReference>
<dbReference type="GO" id="GO:0000175">
    <property type="term" value="F:3'-5'-RNA exonuclease activity"/>
    <property type="evidence" value="ECO:0007669"/>
    <property type="project" value="InterPro"/>
</dbReference>
<dbReference type="SMART" id="SM00479">
    <property type="entry name" value="EXOIII"/>
    <property type="match status" value="1"/>
</dbReference>
<dbReference type="eggNOG" id="KOG0542">
    <property type="taxonomic scope" value="Eukaryota"/>
</dbReference>
<evidence type="ECO:0000256" key="2">
    <source>
        <dbReference type="ARBA" id="ARBA00022801"/>
    </source>
</evidence>
<dbReference type="InterPro" id="IPR047201">
    <property type="entry name" value="ERI-1_3'hExo-like"/>
</dbReference>
<proteinExistence type="predicted"/>
<protein>
    <recommendedName>
        <fullName evidence="4">Exonuclease domain-containing protein</fullName>
    </recommendedName>
</protein>
<evidence type="ECO:0000313" key="6">
    <source>
        <dbReference type="Proteomes" id="UP000014500"/>
    </source>
</evidence>
<dbReference type="OMA" id="CRELTHI"/>
<dbReference type="PANTHER" id="PTHR23044:SF61">
    <property type="entry name" value="3'-5' EXORIBONUCLEASE 1-RELATED"/>
    <property type="match status" value="1"/>
</dbReference>
<dbReference type="Pfam" id="PF00929">
    <property type="entry name" value="RNase_T"/>
    <property type="match status" value="1"/>
</dbReference>
<dbReference type="HOGENOM" id="CLU_037266_4_0_1"/>
<dbReference type="Proteomes" id="UP000014500">
    <property type="component" value="Unassembled WGS sequence"/>
</dbReference>
<sequence>MSADKNTKNLARKLGILRVMNQNDESIQSESQIFSHLIVLDFEATCWKKKDNFNFQSEIIEFSAALLNTKSGLIEDTFQQYVFPLENAHLSEFCINFTGITQKQVDDGVPLWTCLSLFNVWLKQITEKRNIDFSSYQQFSEQFAFVTWTDWDLGVCLEKECRRKHIVKSEVFNCWIDLKKTYKNFYRRKPSGLNGALRDVGLSFQGQEHCGLDDAKNTGFLAWKMISDGCVLEITASVANKK</sequence>
<keyword evidence="1" id="KW-0540">Nuclease</keyword>
<keyword evidence="2" id="KW-0378">Hydrolase</keyword>
<evidence type="ECO:0000313" key="5">
    <source>
        <dbReference type="EnsemblMetazoa" id="SMAR008110-PA"/>
    </source>
</evidence>
<dbReference type="InterPro" id="IPR012337">
    <property type="entry name" value="RNaseH-like_sf"/>
</dbReference>
<dbReference type="InterPro" id="IPR036397">
    <property type="entry name" value="RNaseH_sf"/>
</dbReference>